<comment type="cofactor">
    <cofactor evidence="1">
        <name>FMN</name>
        <dbReference type="ChEBI" id="CHEBI:58210"/>
    </cofactor>
</comment>
<evidence type="ECO:0000256" key="1">
    <source>
        <dbReference type="ARBA" id="ARBA00001917"/>
    </source>
</evidence>
<dbReference type="Gene3D" id="3.40.50.360">
    <property type="match status" value="1"/>
</dbReference>
<gene>
    <name evidence="3" type="ORF">K8I29_11465</name>
</gene>
<reference evidence="3" key="1">
    <citation type="journal article" date="2021" name="bioRxiv">
        <title>Unraveling nitrogen, sulfur and carbon metabolic pathways and microbial community transcriptional responses to substrate deprivation and toxicity stresses in a bioreactor mimicking anoxic brackish coastal sediment conditions.</title>
        <authorList>
            <person name="Martins P.D."/>
            <person name="Echeveste M.J."/>
            <person name="Arshad A."/>
            <person name="Kurth J."/>
            <person name="Ouboter H."/>
            <person name="Jetten M.S.M."/>
            <person name="Welte C.U."/>
        </authorList>
    </citation>
    <scope>NUCLEOTIDE SEQUENCE</scope>
    <source>
        <strain evidence="3">MAG_39</strain>
    </source>
</reference>
<dbReference type="PANTHER" id="PTHR30546">
    <property type="entry name" value="FLAVODOXIN-RELATED PROTEIN WRBA-RELATED"/>
    <property type="match status" value="1"/>
</dbReference>
<proteinExistence type="predicted"/>
<feature type="domain" description="Flavodoxin-like" evidence="2">
    <location>
        <begin position="3"/>
        <end position="151"/>
    </location>
</feature>
<dbReference type="PROSITE" id="PS00201">
    <property type="entry name" value="FLAVODOXIN"/>
    <property type="match status" value="1"/>
</dbReference>
<dbReference type="InterPro" id="IPR029039">
    <property type="entry name" value="Flavoprotein-like_sf"/>
</dbReference>
<comment type="caution">
    <text evidence="3">The sequence shown here is derived from an EMBL/GenBank/DDBJ whole genome shotgun (WGS) entry which is preliminary data.</text>
</comment>
<organism evidence="3 4">
    <name type="scientific">Candidatus Nitrobium versatile</name>
    <dbReference type="NCBI Taxonomy" id="2884831"/>
    <lineage>
        <taxon>Bacteria</taxon>
        <taxon>Pseudomonadati</taxon>
        <taxon>Nitrospirota</taxon>
        <taxon>Nitrospiria</taxon>
        <taxon>Nitrospirales</taxon>
        <taxon>Nitrospiraceae</taxon>
        <taxon>Candidatus Nitrobium</taxon>
    </lineage>
</organism>
<protein>
    <submittedName>
        <fullName evidence="3">Flavodoxin family protein</fullName>
    </submittedName>
</protein>
<dbReference type="EMBL" id="JAIOIV010000091">
    <property type="protein sequence ID" value="MBZ0156811.1"/>
    <property type="molecule type" value="Genomic_DNA"/>
</dbReference>
<evidence type="ECO:0000313" key="3">
    <source>
        <dbReference type="EMBL" id="MBZ0156811.1"/>
    </source>
</evidence>
<dbReference type="GO" id="GO:0009055">
    <property type="term" value="F:electron transfer activity"/>
    <property type="evidence" value="ECO:0007669"/>
    <property type="project" value="InterPro"/>
</dbReference>
<dbReference type="GO" id="GO:0010181">
    <property type="term" value="F:FMN binding"/>
    <property type="evidence" value="ECO:0007669"/>
    <property type="project" value="InterPro"/>
</dbReference>
<dbReference type="PROSITE" id="PS50902">
    <property type="entry name" value="FLAVODOXIN_LIKE"/>
    <property type="match status" value="1"/>
</dbReference>
<evidence type="ECO:0000313" key="4">
    <source>
        <dbReference type="Proteomes" id="UP000705867"/>
    </source>
</evidence>
<dbReference type="GO" id="GO:0016020">
    <property type="term" value="C:membrane"/>
    <property type="evidence" value="ECO:0007669"/>
    <property type="project" value="TreeGrafter"/>
</dbReference>
<reference evidence="3" key="2">
    <citation type="submission" date="2021-08" db="EMBL/GenBank/DDBJ databases">
        <authorList>
            <person name="Dalcin Martins P."/>
        </authorList>
    </citation>
    <scope>NUCLEOTIDE SEQUENCE</scope>
    <source>
        <strain evidence="3">MAG_39</strain>
    </source>
</reference>
<dbReference type="InterPro" id="IPR001226">
    <property type="entry name" value="Flavodoxin_CS"/>
</dbReference>
<dbReference type="SUPFAM" id="SSF52218">
    <property type="entry name" value="Flavoproteins"/>
    <property type="match status" value="1"/>
</dbReference>
<name>A0A953LXC1_9BACT</name>
<dbReference type="InterPro" id="IPR008254">
    <property type="entry name" value="Flavodoxin/NO_synth"/>
</dbReference>
<sequence>MQVLVLYYSKGGSTRKLAEVIAQGVEAAGVHAVLKSTQEVTKEDFLNSAGVIAGSPVYFGVMAADLKRVFDEFISTRRQMENKVGAAFATGGHNSGGKETTIFSILQCMMIYGMIVVGDPMNASGHYGVACVGSPTDEAKDYGHKLGVRVAELCKVIDGKIKLTKP</sequence>
<dbReference type="AlphaFoldDB" id="A0A953LXC1"/>
<dbReference type="Pfam" id="PF03358">
    <property type="entry name" value="FMN_red"/>
    <property type="match status" value="1"/>
</dbReference>
<dbReference type="InterPro" id="IPR005025">
    <property type="entry name" value="FMN_Rdtase-like_dom"/>
</dbReference>
<accession>A0A953LXC1</accession>
<evidence type="ECO:0000259" key="2">
    <source>
        <dbReference type="PROSITE" id="PS50902"/>
    </source>
</evidence>
<dbReference type="GO" id="GO:0003955">
    <property type="term" value="F:NAD(P)H dehydrogenase (quinone) activity"/>
    <property type="evidence" value="ECO:0007669"/>
    <property type="project" value="TreeGrafter"/>
</dbReference>
<dbReference type="PANTHER" id="PTHR30546:SF23">
    <property type="entry name" value="FLAVOPROTEIN-LIKE PROTEIN YCP4-RELATED"/>
    <property type="match status" value="1"/>
</dbReference>
<dbReference type="Proteomes" id="UP000705867">
    <property type="component" value="Unassembled WGS sequence"/>
</dbReference>